<sequence>MTILDKIIAEKRKEVAELKKKNIEPVIEKRVPMFKEKVKQSNQMNIIAEIKRASPSKGEIDASVDPIARAKQYEKLGAAAISVLTDQRFFNGSMDDLRQVREAVDIPILCKDFIIDPVQIDYAKANGANIILLIVATLSQDELAELYHYAKGLDLEVLVEVHNEEEMKRALELNAEIIGINNRDLKTFDVSLSTTEKLASMITNSDTILVSESGMKIRANVELARDAGAKAILVGETFMLAENLEEKFQEFQVELSKSSVK</sequence>
<dbReference type="RefSeq" id="WP_161920203.1">
    <property type="nucleotide sequence ID" value="NZ_JAACYS010000020.1"/>
</dbReference>
<dbReference type="PANTHER" id="PTHR22854">
    <property type="entry name" value="TRYPTOPHAN BIOSYNTHESIS PROTEIN"/>
    <property type="match status" value="1"/>
</dbReference>
<evidence type="ECO:0000313" key="10">
    <source>
        <dbReference type="EMBL" id="NCU17369.1"/>
    </source>
</evidence>
<comment type="similarity">
    <text evidence="8">Belongs to the TrpC family.</text>
</comment>
<feature type="domain" description="Indole-3-glycerol phosphate synthase" evidence="9">
    <location>
        <begin position="4"/>
        <end position="250"/>
    </location>
</feature>
<evidence type="ECO:0000256" key="5">
    <source>
        <dbReference type="ARBA" id="ARBA00022822"/>
    </source>
</evidence>
<keyword evidence="3 8" id="KW-0028">Amino-acid biosynthesis</keyword>
<dbReference type="InterPro" id="IPR011060">
    <property type="entry name" value="RibuloseP-bd_barrel"/>
</dbReference>
<dbReference type="EC" id="4.1.1.48" evidence="8"/>
<evidence type="ECO:0000256" key="4">
    <source>
        <dbReference type="ARBA" id="ARBA00022793"/>
    </source>
</evidence>
<evidence type="ECO:0000256" key="3">
    <source>
        <dbReference type="ARBA" id="ARBA00022605"/>
    </source>
</evidence>
<dbReference type="Gene3D" id="3.20.20.70">
    <property type="entry name" value="Aldolase class I"/>
    <property type="match status" value="1"/>
</dbReference>
<evidence type="ECO:0000256" key="7">
    <source>
        <dbReference type="ARBA" id="ARBA00023239"/>
    </source>
</evidence>
<keyword evidence="4 8" id="KW-0210">Decarboxylase</keyword>
<keyword evidence="5 8" id="KW-0822">Tryptophan biosynthesis</keyword>
<gene>
    <name evidence="8 10" type="primary">trpC</name>
    <name evidence="10" type="ORF">GW534_06235</name>
</gene>
<dbReference type="InterPro" id="IPR001468">
    <property type="entry name" value="Indole-3-GlycerolPSynthase_CS"/>
</dbReference>
<dbReference type="HAMAP" id="MF_00134_B">
    <property type="entry name" value="IGPS_B"/>
    <property type="match status" value="1"/>
</dbReference>
<dbReference type="InterPro" id="IPR045186">
    <property type="entry name" value="Indole-3-glycerol_P_synth"/>
</dbReference>
<protein>
    <recommendedName>
        <fullName evidence="8">Indole-3-glycerol phosphate synthase</fullName>
        <shortName evidence="8">IGPS</shortName>
        <ecNumber evidence="8">4.1.1.48</ecNumber>
    </recommendedName>
</protein>
<keyword evidence="7 8" id="KW-0456">Lyase</keyword>
<comment type="caution">
    <text evidence="10">The sequence shown here is derived from an EMBL/GenBank/DDBJ whole genome shotgun (WGS) entry which is preliminary data.</text>
</comment>
<comment type="catalytic activity">
    <reaction evidence="1 8">
        <text>1-(2-carboxyphenylamino)-1-deoxy-D-ribulose 5-phosphate + H(+) = (1S,2R)-1-C-(indol-3-yl)glycerol 3-phosphate + CO2 + H2O</text>
        <dbReference type="Rhea" id="RHEA:23476"/>
        <dbReference type="ChEBI" id="CHEBI:15377"/>
        <dbReference type="ChEBI" id="CHEBI:15378"/>
        <dbReference type="ChEBI" id="CHEBI:16526"/>
        <dbReference type="ChEBI" id="CHEBI:58613"/>
        <dbReference type="ChEBI" id="CHEBI:58866"/>
        <dbReference type="EC" id="4.1.1.48"/>
    </reaction>
</comment>
<dbReference type="InterPro" id="IPR013785">
    <property type="entry name" value="Aldolase_TIM"/>
</dbReference>
<accession>A0ABX0A5V3</accession>
<keyword evidence="6 8" id="KW-0057">Aromatic amino acid biosynthesis</keyword>
<dbReference type="Proteomes" id="UP000743899">
    <property type="component" value="Unassembled WGS sequence"/>
</dbReference>
<dbReference type="PROSITE" id="PS00614">
    <property type="entry name" value="IGPS"/>
    <property type="match status" value="1"/>
</dbReference>
<evidence type="ECO:0000256" key="1">
    <source>
        <dbReference type="ARBA" id="ARBA00001633"/>
    </source>
</evidence>
<dbReference type="SUPFAM" id="SSF51366">
    <property type="entry name" value="Ribulose-phoshate binding barrel"/>
    <property type="match status" value="1"/>
</dbReference>
<dbReference type="NCBIfam" id="NF001377">
    <property type="entry name" value="PRK00278.2-4"/>
    <property type="match status" value="1"/>
</dbReference>
<evidence type="ECO:0000256" key="8">
    <source>
        <dbReference type="HAMAP-Rule" id="MF_00134"/>
    </source>
</evidence>
<dbReference type="CDD" id="cd00331">
    <property type="entry name" value="IGPS"/>
    <property type="match status" value="1"/>
</dbReference>
<reference evidence="10 11" key="1">
    <citation type="submission" date="2020-01" db="EMBL/GenBank/DDBJ databases">
        <title>A novel Bacillus sp. from Pasinler.</title>
        <authorList>
            <person name="Adiguzel A."/>
            <person name="Ay H."/>
            <person name="Baltaci M.O."/>
        </authorList>
    </citation>
    <scope>NUCLEOTIDE SEQUENCE [LARGE SCALE GENOMIC DNA]</scope>
    <source>
        <strain evidence="10 11">P1</strain>
    </source>
</reference>
<dbReference type="Pfam" id="PF00218">
    <property type="entry name" value="IGPS"/>
    <property type="match status" value="1"/>
</dbReference>
<keyword evidence="11" id="KW-1185">Reference proteome</keyword>
<proteinExistence type="inferred from homology"/>
<evidence type="ECO:0000313" key="11">
    <source>
        <dbReference type="Proteomes" id="UP000743899"/>
    </source>
</evidence>
<dbReference type="EMBL" id="JAACYS010000020">
    <property type="protein sequence ID" value="NCU17369.1"/>
    <property type="molecule type" value="Genomic_DNA"/>
</dbReference>
<name>A0ABX0A5V3_9BACI</name>
<dbReference type="InterPro" id="IPR013798">
    <property type="entry name" value="Indole-3-glycerol_P_synth_dom"/>
</dbReference>
<evidence type="ECO:0000259" key="9">
    <source>
        <dbReference type="Pfam" id="PF00218"/>
    </source>
</evidence>
<evidence type="ECO:0000256" key="6">
    <source>
        <dbReference type="ARBA" id="ARBA00023141"/>
    </source>
</evidence>
<dbReference type="GO" id="GO:0004425">
    <property type="term" value="F:indole-3-glycerol-phosphate synthase activity"/>
    <property type="evidence" value="ECO:0007669"/>
    <property type="project" value="UniProtKB-EC"/>
</dbReference>
<evidence type="ECO:0000256" key="2">
    <source>
        <dbReference type="ARBA" id="ARBA00004696"/>
    </source>
</evidence>
<organism evidence="10 11">
    <name type="scientific">Pallidibacillus pasinlerensis</name>
    <dbReference type="NCBI Taxonomy" id="2703818"/>
    <lineage>
        <taxon>Bacteria</taxon>
        <taxon>Bacillati</taxon>
        <taxon>Bacillota</taxon>
        <taxon>Bacilli</taxon>
        <taxon>Bacillales</taxon>
        <taxon>Bacillaceae</taxon>
        <taxon>Pallidibacillus</taxon>
    </lineage>
</organism>
<dbReference type="HAMAP" id="MF_00134_A">
    <property type="entry name" value="IGPS_A"/>
    <property type="match status" value="1"/>
</dbReference>
<dbReference type="PANTHER" id="PTHR22854:SF2">
    <property type="entry name" value="INDOLE-3-GLYCEROL-PHOSPHATE SYNTHASE"/>
    <property type="match status" value="1"/>
</dbReference>
<comment type="pathway">
    <text evidence="2 8">Amino-acid biosynthesis; L-tryptophan biosynthesis; L-tryptophan from chorismate: step 4/5.</text>
</comment>